<sequence length="134" mass="15502">MYIKATKIDRELNEQAQLKYKEFIGQTLNPIERGQIADEEGRTSKWYEDLNIPVPEELKPKNSKPLPSSISFDAVADYDIKRVQVQINLNEVEEFERVIGEEGIEDYTVVIYKSGREITIDEEVNSHDLNSKLN</sequence>
<evidence type="ECO:0000313" key="2">
    <source>
        <dbReference type="Proteomes" id="UP000229115"/>
    </source>
</evidence>
<organism evidence="1 2">
    <name type="scientific">Cellulophaga phage phi4:1_13</name>
    <dbReference type="NCBI Taxonomy" id="1747284"/>
    <lineage>
        <taxon>Viruses</taxon>
        <taxon>Duplodnaviria</taxon>
        <taxon>Heunggongvirae</taxon>
        <taxon>Uroviricota</taxon>
        <taxon>Caudoviricetes</taxon>
        <taxon>Lightbulbvirus</taxon>
        <taxon>Lightbulbvirus Cba41</taxon>
    </lineage>
</organism>
<reference evidence="1 2" key="1">
    <citation type="submission" date="2015-10" db="EMBL/GenBank/DDBJ databases">
        <title>Large-scale maps of variable infection efficiencies in aquatic Bacteriodetes phage-host model systems.</title>
        <authorList>
            <person name="Holmfeldt K."/>
            <person name="Solonenko N."/>
            <person name="Howard-Varona C."/>
            <person name="Moreno M."/>
            <person name="Malmstrom R.R."/>
            <person name="Blow M.J."/>
            <person name="Sullivan M.B."/>
        </authorList>
    </citation>
    <scope>NUCLEOTIDE SEQUENCE [LARGE SCALE GENOMIC DNA]</scope>
</reference>
<name>A0A0S2MW00_9CAUD</name>
<dbReference type="EMBL" id="KT962245">
    <property type="protein sequence ID" value="ALO80100.1"/>
    <property type="molecule type" value="Genomic_RNA"/>
</dbReference>
<protein>
    <submittedName>
        <fullName evidence="1">Uncharacterized protein</fullName>
    </submittedName>
</protein>
<evidence type="ECO:0000313" key="1">
    <source>
        <dbReference type="EMBL" id="ALO80100.1"/>
    </source>
</evidence>
<gene>
    <name evidence="1" type="ORF">Phi4113_091</name>
</gene>
<dbReference type="Proteomes" id="UP000229115">
    <property type="component" value="Segment"/>
</dbReference>
<accession>A0A0S2MW00</accession>
<proteinExistence type="predicted"/>